<organism evidence="1 2">
    <name type="scientific">Massilia aurea</name>
    <dbReference type="NCBI Taxonomy" id="373040"/>
    <lineage>
        <taxon>Bacteria</taxon>
        <taxon>Pseudomonadati</taxon>
        <taxon>Pseudomonadota</taxon>
        <taxon>Betaproteobacteria</taxon>
        <taxon>Burkholderiales</taxon>
        <taxon>Oxalobacteraceae</taxon>
        <taxon>Telluria group</taxon>
        <taxon>Massilia</taxon>
    </lineage>
</organism>
<name>A0A7W9X4R7_9BURK</name>
<protein>
    <submittedName>
        <fullName evidence="1">Uncharacterized protein</fullName>
    </submittedName>
</protein>
<dbReference type="RefSeq" id="WP_183558362.1">
    <property type="nucleotide sequence ID" value="NZ_JACHBX010000006.1"/>
</dbReference>
<reference evidence="1 2" key="1">
    <citation type="submission" date="2020-08" db="EMBL/GenBank/DDBJ databases">
        <title>The Agave Microbiome: Exploring the role of microbial communities in plant adaptations to desert environments.</title>
        <authorList>
            <person name="Partida-Martinez L.P."/>
        </authorList>
    </citation>
    <scope>NUCLEOTIDE SEQUENCE [LARGE SCALE GENOMIC DNA]</scope>
    <source>
        <strain evidence="1 2">AT3.2</strain>
    </source>
</reference>
<proteinExistence type="predicted"/>
<dbReference type="AlphaFoldDB" id="A0A7W9X4R7"/>
<keyword evidence="2" id="KW-1185">Reference proteome</keyword>
<evidence type="ECO:0000313" key="1">
    <source>
        <dbReference type="EMBL" id="MBB6136515.1"/>
    </source>
</evidence>
<accession>A0A7W9X4R7</accession>
<dbReference type="EMBL" id="JACHBX010000006">
    <property type="protein sequence ID" value="MBB6136515.1"/>
    <property type="molecule type" value="Genomic_DNA"/>
</dbReference>
<comment type="caution">
    <text evidence="1">The sequence shown here is derived from an EMBL/GenBank/DDBJ whole genome shotgun (WGS) entry which is preliminary data.</text>
</comment>
<sequence length="253" mass="29043">MTLNESPKEFTNTNKDIIKVLTRPPGVNFYKVKWGNENLGMVTFKHGENTFSVEHVLSANAVDNRRSPDEGLIEFNVYASIGDTDLIGHDDARKLFISALQRIRKAGWKIFINEGDPRLRGKAMLDFALSESPASSLDADCEPTFVEWMKIPSDMQWQFYVNHAYLTISFTREPTLLDPHKPGSYLITYTLQSENEHFRNYVTPKQKDYWKSALPLQLEYLPAMRKAKESELRAQGVEIDETYMDAPIPAFIE</sequence>
<gene>
    <name evidence="1" type="ORF">HD842_004693</name>
</gene>
<evidence type="ECO:0000313" key="2">
    <source>
        <dbReference type="Proteomes" id="UP000540787"/>
    </source>
</evidence>
<dbReference type="Proteomes" id="UP000540787">
    <property type="component" value="Unassembled WGS sequence"/>
</dbReference>